<name>A0A9N9AEB7_9GLOM</name>
<evidence type="ECO:0000313" key="2">
    <source>
        <dbReference type="Proteomes" id="UP000789342"/>
    </source>
</evidence>
<protein>
    <submittedName>
        <fullName evidence="1">2358_t:CDS:1</fullName>
    </submittedName>
</protein>
<keyword evidence="2" id="KW-1185">Reference proteome</keyword>
<dbReference type="AlphaFoldDB" id="A0A9N9AEB7"/>
<sequence>CRKHTLGPSPDHSTISLASVRQGCTSLRFQLAVRLNGLRQSSVSLVTRVSSEPGARTK</sequence>
<proteinExistence type="predicted"/>
<organism evidence="1 2">
    <name type="scientific">Acaulospora morrowiae</name>
    <dbReference type="NCBI Taxonomy" id="94023"/>
    <lineage>
        <taxon>Eukaryota</taxon>
        <taxon>Fungi</taxon>
        <taxon>Fungi incertae sedis</taxon>
        <taxon>Mucoromycota</taxon>
        <taxon>Glomeromycotina</taxon>
        <taxon>Glomeromycetes</taxon>
        <taxon>Diversisporales</taxon>
        <taxon>Acaulosporaceae</taxon>
        <taxon>Acaulospora</taxon>
    </lineage>
</organism>
<accession>A0A9N9AEB7</accession>
<reference evidence="1" key="1">
    <citation type="submission" date="2021-06" db="EMBL/GenBank/DDBJ databases">
        <authorList>
            <person name="Kallberg Y."/>
            <person name="Tangrot J."/>
            <person name="Rosling A."/>
        </authorList>
    </citation>
    <scope>NUCLEOTIDE SEQUENCE</scope>
    <source>
        <strain evidence="1">CL551</strain>
    </source>
</reference>
<comment type="caution">
    <text evidence="1">The sequence shown here is derived from an EMBL/GenBank/DDBJ whole genome shotgun (WGS) entry which is preliminary data.</text>
</comment>
<dbReference type="Proteomes" id="UP000789342">
    <property type="component" value="Unassembled WGS sequence"/>
</dbReference>
<evidence type="ECO:0000313" key="1">
    <source>
        <dbReference type="EMBL" id="CAG8529273.1"/>
    </source>
</evidence>
<gene>
    <name evidence="1" type="ORF">AMORRO_LOCUS4591</name>
</gene>
<dbReference type="EMBL" id="CAJVPV010002540">
    <property type="protein sequence ID" value="CAG8529273.1"/>
    <property type="molecule type" value="Genomic_DNA"/>
</dbReference>
<feature type="non-terminal residue" evidence="1">
    <location>
        <position position="1"/>
    </location>
</feature>